<evidence type="ECO:0000256" key="5">
    <source>
        <dbReference type="PIRNR" id="PIRNR000241"/>
    </source>
</evidence>
<evidence type="ECO:0000313" key="9">
    <source>
        <dbReference type="EMBL" id="QTE28230.1"/>
    </source>
</evidence>
<dbReference type="UniPathway" id="UPA00394">
    <property type="reaction ID" value="UER00650"/>
</dbReference>
<dbReference type="RefSeq" id="WP_227422459.1">
    <property type="nucleotide sequence ID" value="NZ_CP071868.1"/>
</dbReference>
<dbReference type="Pfam" id="PF01014">
    <property type="entry name" value="Uricase"/>
    <property type="match status" value="2"/>
</dbReference>
<dbReference type="EC" id="1.7.3.3" evidence="5 8"/>
<evidence type="ECO:0000256" key="1">
    <source>
        <dbReference type="ARBA" id="ARBA00004831"/>
    </source>
</evidence>
<feature type="binding site" evidence="7">
    <location>
        <position position="218"/>
    </location>
    <ligand>
        <name>5-hydroxyisourate</name>
        <dbReference type="ChEBI" id="CHEBI:18072"/>
    </ligand>
</feature>
<feature type="binding site" evidence="7">
    <location>
        <position position="218"/>
    </location>
    <ligand>
        <name>urate</name>
        <dbReference type="ChEBI" id="CHEBI:17775"/>
    </ligand>
</feature>
<comment type="similarity">
    <text evidence="2 5 8">Belongs to the uricase family.</text>
</comment>
<dbReference type="SUPFAM" id="SSF55620">
    <property type="entry name" value="Tetrahydrobiopterin biosynthesis enzymes-like"/>
    <property type="match status" value="2"/>
</dbReference>
<sequence>MAIILGENQYGKAESRLVRIYRDQPRHEIRDLNVTTALRGAFGPAHVVGDQAGVLPTDSQKNTAFAYAKSLGVESIEGFGLALARHFVQDIEAVQGARIEVEEFGWERAVVDGAPHDHTWVRRGPEVRTAAVTVDATGEHVIGGLKDLVILKSTGSEFAGFYRDGYSTLAETHDRVLATSLTAQWRFTGVDEPWDAAFAGVRAVLVREFATVQSLALQQTLWHMGHAVLEAYPTLAEIRFSAPNRHHNLVDLTPFGLDNPGEVFHAADRPYGLIQATVTRDDAPPAGDAWRASAGLA</sequence>
<keyword evidence="3 5" id="KW-0659">Purine metabolism</keyword>
<reference evidence="9" key="1">
    <citation type="submission" date="2021-03" db="EMBL/GenBank/DDBJ databases">
        <title>Pengzhenrongella sicca gen. nov., sp. nov., a new member of suborder Micrococcineae isolated from High-Arctic tundra soil.</title>
        <authorList>
            <person name="Peng F."/>
        </authorList>
    </citation>
    <scope>NUCLEOTIDE SEQUENCE</scope>
    <source>
        <strain evidence="9">LRZ-2</strain>
    </source>
</reference>
<feature type="binding site" evidence="7">
    <location>
        <position position="244"/>
    </location>
    <ligand>
        <name>5-hydroxyisourate</name>
        <dbReference type="ChEBI" id="CHEBI:18072"/>
    </ligand>
</feature>
<evidence type="ECO:0000256" key="7">
    <source>
        <dbReference type="PIRSR" id="PIRSR000241-2"/>
    </source>
</evidence>
<feature type="binding site" evidence="7">
    <location>
        <position position="244"/>
    </location>
    <ligand>
        <name>O2</name>
        <dbReference type="ChEBI" id="CHEBI:15379"/>
    </ligand>
</feature>
<evidence type="ECO:0000313" key="10">
    <source>
        <dbReference type="Proteomes" id="UP000663937"/>
    </source>
</evidence>
<comment type="function">
    <text evidence="5 8">Catalyzes the oxidation of uric acid to 5-hydroxyisourate, which is further processed to form (S)-allantoin.</text>
</comment>
<dbReference type="Gene3D" id="3.10.270.10">
    <property type="entry name" value="Urate Oxidase"/>
    <property type="match status" value="1"/>
</dbReference>
<feature type="active site" description="Charge relay system" evidence="6">
    <location>
        <position position="246"/>
    </location>
</feature>
<feature type="binding site" evidence="7">
    <location>
        <position position="158"/>
    </location>
    <ligand>
        <name>5-hydroxyisourate</name>
        <dbReference type="ChEBI" id="CHEBI:18072"/>
    </ligand>
</feature>
<feature type="binding site" evidence="7">
    <location>
        <position position="58"/>
    </location>
    <ligand>
        <name>urate</name>
        <dbReference type="ChEBI" id="CHEBI:17775"/>
    </ligand>
</feature>
<dbReference type="PANTHER" id="PTHR42874:SF1">
    <property type="entry name" value="URICASE"/>
    <property type="match status" value="1"/>
</dbReference>
<feature type="active site" description="Charge relay system" evidence="6">
    <location>
        <position position="57"/>
    </location>
</feature>
<dbReference type="PIRSF" id="PIRSF000241">
    <property type="entry name" value="Urate_oxidase"/>
    <property type="match status" value="1"/>
</dbReference>
<proteinExistence type="inferred from homology"/>
<evidence type="ECO:0000256" key="8">
    <source>
        <dbReference type="RuleBase" id="RU004455"/>
    </source>
</evidence>
<evidence type="ECO:0000256" key="2">
    <source>
        <dbReference type="ARBA" id="ARBA00009760"/>
    </source>
</evidence>
<dbReference type="PRINTS" id="PR00093">
    <property type="entry name" value="URICASE"/>
</dbReference>
<keyword evidence="10" id="KW-1185">Reference proteome</keyword>
<dbReference type="GO" id="GO:0006144">
    <property type="term" value="P:purine nucleobase metabolic process"/>
    <property type="evidence" value="ECO:0007669"/>
    <property type="project" value="UniProtKB-KW"/>
</dbReference>
<feature type="binding site" evidence="7">
    <location>
        <position position="57"/>
    </location>
    <ligand>
        <name>O2</name>
        <dbReference type="ChEBI" id="CHEBI:15379"/>
    </ligand>
</feature>
<feature type="binding site" evidence="7">
    <location>
        <position position="244"/>
    </location>
    <ligand>
        <name>urate</name>
        <dbReference type="ChEBI" id="CHEBI:17775"/>
    </ligand>
</feature>
<evidence type="ECO:0000256" key="3">
    <source>
        <dbReference type="ARBA" id="ARBA00022631"/>
    </source>
</evidence>
<dbReference type="KEGG" id="psic:J4E96_12620"/>
<dbReference type="Proteomes" id="UP000663937">
    <property type="component" value="Chromosome"/>
</dbReference>
<feature type="binding site" evidence="7">
    <location>
        <position position="57"/>
    </location>
    <ligand>
        <name>urate</name>
        <dbReference type="ChEBI" id="CHEBI:17775"/>
    </ligand>
</feature>
<name>A0A8A4Z8I5_9MICO</name>
<dbReference type="GO" id="GO:0004846">
    <property type="term" value="F:urate oxidase activity"/>
    <property type="evidence" value="ECO:0007669"/>
    <property type="project" value="UniProtKB-EC"/>
</dbReference>
<organism evidence="9 10">
    <name type="scientific">Pengzhenrongella sicca</name>
    <dbReference type="NCBI Taxonomy" id="2819238"/>
    <lineage>
        <taxon>Bacteria</taxon>
        <taxon>Bacillati</taxon>
        <taxon>Actinomycetota</taxon>
        <taxon>Actinomycetes</taxon>
        <taxon>Micrococcales</taxon>
        <taxon>Pengzhenrongella</taxon>
    </lineage>
</organism>
<feature type="binding site" evidence="7">
    <location>
        <position position="158"/>
    </location>
    <ligand>
        <name>urate</name>
        <dbReference type="ChEBI" id="CHEBI:17775"/>
    </ligand>
</feature>
<dbReference type="EMBL" id="CP071868">
    <property type="protein sequence ID" value="QTE28230.1"/>
    <property type="molecule type" value="Genomic_DNA"/>
</dbReference>
<feature type="binding site" evidence="7">
    <location>
        <position position="57"/>
    </location>
    <ligand>
        <name>5-hydroxyisourate</name>
        <dbReference type="ChEBI" id="CHEBI:18072"/>
    </ligand>
</feature>
<dbReference type="PANTHER" id="PTHR42874">
    <property type="entry name" value="URICASE"/>
    <property type="match status" value="1"/>
</dbReference>
<evidence type="ECO:0000256" key="4">
    <source>
        <dbReference type="ARBA" id="ARBA00023002"/>
    </source>
</evidence>
<dbReference type="AlphaFoldDB" id="A0A8A4Z8I5"/>
<dbReference type="NCBIfam" id="TIGR03383">
    <property type="entry name" value="urate_oxi"/>
    <property type="match status" value="1"/>
</dbReference>
<dbReference type="GO" id="GO:0019628">
    <property type="term" value="P:urate catabolic process"/>
    <property type="evidence" value="ECO:0007669"/>
    <property type="project" value="UniProtKB-UniPathway"/>
</dbReference>
<comment type="pathway">
    <text evidence="1 5">Purine metabolism; urate degradation; (S)-allantoin from urate: step 1/3.</text>
</comment>
<keyword evidence="4 5" id="KW-0560">Oxidoreductase</keyword>
<feature type="binding site" evidence="7">
    <location>
        <position position="175"/>
    </location>
    <ligand>
        <name>urate</name>
        <dbReference type="ChEBI" id="CHEBI:17775"/>
    </ligand>
</feature>
<gene>
    <name evidence="9" type="primary">pucL</name>
    <name evidence="9" type="ORF">J4E96_12620</name>
</gene>
<evidence type="ECO:0000256" key="6">
    <source>
        <dbReference type="PIRSR" id="PIRSR000241-1"/>
    </source>
</evidence>
<dbReference type="InterPro" id="IPR002042">
    <property type="entry name" value="Uricase"/>
</dbReference>
<accession>A0A8A4Z8I5</accession>
<feature type="active site" description="Charge relay system" evidence="6">
    <location>
        <position position="12"/>
    </location>
</feature>
<comment type="catalytic activity">
    <reaction evidence="5 8">
        <text>urate + O2 + H2O = 5-hydroxyisourate + H2O2</text>
        <dbReference type="Rhea" id="RHEA:21368"/>
        <dbReference type="ChEBI" id="CHEBI:15377"/>
        <dbReference type="ChEBI" id="CHEBI:15379"/>
        <dbReference type="ChEBI" id="CHEBI:16240"/>
        <dbReference type="ChEBI" id="CHEBI:17775"/>
        <dbReference type="ChEBI" id="CHEBI:18072"/>
        <dbReference type="EC" id="1.7.3.3"/>
    </reaction>
</comment>
<protein>
    <recommendedName>
        <fullName evidence="5 8">Uricase</fullName>
        <ecNumber evidence="5 8">1.7.3.3</ecNumber>
    </recommendedName>
    <alternativeName>
        <fullName evidence="5">Urate oxidase</fullName>
    </alternativeName>
</protein>
<feature type="binding site" evidence="7">
    <location>
        <position position="175"/>
    </location>
    <ligand>
        <name>5-hydroxyisourate</name>
        <dbReference type="ChEBI" id="CHEBI:18072"/>
    </ligand>
</feature>